<keyword evidence="7" id="KW-0067">ATP-binding</keyword>
<dbReference type="InterPro" id="IPR011009">
    <property type="entry name" value="Kinase-like_dom_sf"/>
</dbReference>
<dbReference type="GO" id="GO:0005524">
    <property type="term" value="F:ATP binding"/>
    <property type="evidence" value="ECO:0007669"/>
    <property type="project" value="UniProtKB-KW"/>
</dbReference>
<comment type="caution">
    <text evidence="14">The sequence shown here is derived from an EMBL/GenBank/DDBJ whole genome shotgun (WGS) entry which is preliminary data.</text>
</comment>
<protein>
    <submittedName>
        <fullName evidence="14">Uncharacterized protein</fullName>
    </submittedName>
</protein>
<dbReference type="PROSITE" id="PS50011">
    <property type="entry name" value="PROTEIN_KINASE_DOM"/>
    <property type="match status" value="1"/>
</dbReference>
<evidence type="ECO:0000313" key="14">
    <source>
        <dbReference type="EMBL" id="KAF6174262.1"/>
    </source>
</evidence>
<dbReference type="SMART" id="SM00220">
    <property type="entry name" value="S_TKc"/>
    <property type="match status" value="1"/>
</dbReference>
<evidence type="ECO:0000256" key="11">
    <source>
        <dbReference type="SAM" id="SignalP"/>
    </source>
</evidence>
<evidence type="ECO:0000256" key="6">
    <source>
        <dbReference type="ARBA" id="ARBA00022741"/>
    </source>
</evidence>
<dbReference type="CDD" id="cd00054">
    <property type="entry name" value="EGF_CA"/>
    <property type="match status" value="1"/>
</dbReference>
<dbReference type="InterPro" id="IPR000152">
    <property type="entry name" value="EGF-type_Asp/Asn_hydroxyl_site"/>
</dbReference>
<dbReference type="Proteomes" id="UP000541444">
    <property type="component" value="Unassembled WGS sequence"/>
</dbReference>
<dbReference type="Pfam" id="PF07645">
    <property type="entry name" value="EGF_CA"/>
    <property type="match status" value="1"/>
</dbReference>
<evidence type="ECO:0000256" key="10">
    <source>
        <dbReference type="PROSITE-ProRule" id="PRU00076"/>
    </source>
</evidence>
<dbReference type="SUPFAM" id="SSF57196">
    <property type="entry name" value="EGF/Laminin"/>
    <property type="match status" value="1"/>
</dbReference>
<dbReference type="InterPro" id="IPR000742">
    <property type="entry name" value="EGF"/>
</dbReference>
<evidence type="ECO:0000256" key="2">
    <source>
        <dbReference type="ARBA" id="ARBA00022527"/>
    </source>
</evidence>
<dbReference type="OrthoDB" id="2381135at2759"/>
<evidence type="ECO:0000256" key="3">
    <source>
        <dbReference type="ARBA" id="ARBA00022536"/>
    </source>
</evidence>
<dbReference type="InterPro" id="IPR045274">
    <property type="entry name" value="WAK-like"/>
</dbReference>
<dbReference type="InterPro" id="IPR025287">
    <property type="entry name" value="WAK_GUB"/>
</dbReference>
<dbReference type="Gene3D" id="2.10.25.10">
    <property type="entry name" value="Laminin"/>
    <property type="match status" value="1"/>
</dbReference>
<feature type="chain" id="PRO_5029607189" evidence="11">
    <location>
        <begin position="25"/>
        <end position="454"/>
    </location>
</feature>
<dbReference type="PROSITE" id="PS00010">
    <property type="entry name" value="ASX_HYDROXYL"/>
    <property type="match status" value="1"/>
</dbReference>
<dbReference type="Pfam" id="PF00069">
    <property type="entry name" value="Pkinase"/>
    <property type="match status" value="1"/>
</dbReference>
<dbReference type="Pfam" id="PF13947">
    <property type="entry name" value="GUB_WAK_bind"/>
    <property type="match status" value="1"/>
</dbReference>
<dbReference type="EMBL" id="JACGCM010000287">
    <property type="protein sequence ID" value="KAF6174262.1"/>
    <property type="molecule type" value="Genomic_DNA"/>
</dbReference>
<feature type="signal peptide" evidence="11">
    <location>
        <begin position="1"/>
        <end position="24"/>
    </location>
</feature>
<feature type="domain" description="EGF-like" evidence="13">
    <location>
        <begin position="175"/>
        <end position="217"/>
    </location>
</feature>
<keyword evidence="2" id="KW-0723">Serine/threonine-protein kinase</keyword>
<keyword evidence="9" id="KW-0325">Glycoprotein</keyword>
<dbReference type="PANTHER" id="PTHR27005:SF283">
    <property type="entry name" value="OS02G0633066 PROTEIN"/>
    <property type="match status" value="1"/>
</dbReference>
<name>A0A7J7P4R4_9MAGN</name>
<sequence>MLLKSLICLFPWFILAAAAEASQAKPGCKDTCGNVSIPYPFGVGEPYCYQQSGLQLVCNESYNPPRLLYSNIPLVSISLSNGTMTVGLGVTYYCYNQAGQFLNGWTWTFTLNENYYFSDTRNKFTAIGCDTNAIMSDSSVAIFKSGCMSVCANERSIVEGSCSGIGCCQTAIPKDIDECLAPENPCEKICTNMLGSFKCSCPRDYIDEGEQDGKNCTPIQNRLPILQLALETARALAYLHSAPSRPIIHRDVKSANILLDDNFTAKVADFGISKLVQLDQTQMSTLVQGTLGYLDPEYYHTSQLTEKSDVFSFGVVLVELLTGEKPICSKRSQEERSLATYFPASLKENRLFQLVEPQIINEGKSAQIIAYSELAKRCLNWKSEKRPTMKEIAMELERLKRFQIHPWTPQQRNEESTSLLSEPSDLYSVELTSYTGNASGQYSMEVMLLNVPPR</sequence>
<evidence type="ECO:0000256" key="4">
    <source>
        <dbReference type="ARBA" id="ARBA00022679"/>
    </source>
</evidence>
<dbReference type="PROSITE" id="PS00108">
    <property type="entry name" value="PROTEIN_KINASE_ST"/>
    <property type="match status" value="1"/>
</dbReference>
<comment type="subcellular location">
    <subcellularLocation>
        <location evidence="1">Membrane</location>
        <topology evidence="1">Single-pass type I membrane protein</topology>
    </subcellularLocation>
</comment>
<keyword evidence="15" id="KW-1185">Reference proteome</keyword>
<evidence type="ECO:0000256" key="1">
    <source>
        <dbReference type="ARBA" id="ARBA00004479"/>
    </source>
</evidence>
<keyword evidence="8" id="KW-1015">Disulfide bond</keyword>
<keyword evidence="2" id="KW-0418">Kinase</keyword>
<dbReference type="SMART" id="SM00181">
    <property type="entry name" value="EGF"/>
    <property type="match status" value="1"/>
</dbReference>
<dbReference type="InterPro" id="IPR001881">
    <property type="entry name" value="EGF-like_Ca-bd_dom"/>
</dbReference>
<gene>
    <name evidence="14" type="ORF">GIB67_033794</name>
</gene>
<evidence type="ECO:0000256" key="9">
    <source>
        <dbReference type="ARBA" id="ARBA00023180"/>
    </source>
</evidence>
<dbReference type="FunFam" id="1.10.510.10:FF:000084">
    <property type="entry name" value="Wall-associated receptor kinase 2"/>
    <property type="match status" value="1"/>
</dbReference>
<evidence type="ECO:0000259" key="13">
    <source>
        <dbReference type="PROSITE" id="PS50026"/>
    </source>
</evidence>
<keyword evidence="5 11" id="KW-0732">Signal</keyword>
<accession>A0A7J7P4R4</accession>
<dbReference type="GO" id="GO:0005509">
    <property type="term" value="F:calcium ion binding"/>
    <property type="evidence" value="ECO:0007669"/>
    <property type="project" value="InterPro"/>
</dbReference>
<dbReference type="GO" id="GO:0004674">
    <property type="term" value="F:protein serine/threonine kinase activity"/>
    <property type="evidence" value="ECO:0007669"/>
    <property type="project" value="UniProtKB-KW"/>
</dbReference>
<dbReference type="PANTHER" id="PTHR27005">
    <property type="entry name" value="WALL-ASSOCIATED RECEPTOR KINASE-LIKE 21"/>
    <property type="match status" value="1"/>
</dbReference>
<dbReference type="AlphaFoldDB" id="A0A7J7P4R4"/>
<keyword evidence="4" id="KW-0808">Transferase</keyword>
<dbReference type="InterPro" id="IPR000719">
    <property type="entry name" value="Prot_kinase_dom"/>
</dbReference>
<organism evidence="14 15">
    <name type="scientific">Kingdonia uniflora</name>
    <dbReference type="NCBI Taxonomy" id="39325"/>
    <lineage>
        <taxon>Eukaryota</taxon>
        <taxon>Viridiplantae</taxon>
        <taxon>Streptophyta</taxon>
        <taxon>Embryophyta</taxon>
        <taxon>Tracheophyta</taxon>
        <taxon>Spermatophyta</taxon>
        <taxon>Magnoliopsida</taxon>
        <taxon>Ranunculales</taxon>
        <taxon>Circaeasteraceae</taxon>
        <taxon>Kingdonia</taxon>
    </lineage>
</organism>
<feature type="domain" description="Protein kinase" evidence="12">
    <location>
        <begin position="77"/>
        <end position="408"/>
    </location>
</feature>
<evidence type="ECO:0000256" key="5">
    <source>
        <dbReference type="ARBA" id="ARBA00022729"/>
    </source>
</evidence>
<dbReference type="Gene3D" id="1.10.510.10">
    <property type="entry name" value="Transferase(Phosphotransferase) domain 1"/>
    <property type="match status" value="1"/>
</dbReference>
<proteinExistence type="predicted"/>
<dbReference type="GO" id="GO:0005886">
    <property type="term" value="C:plasma membrane"/>
    <property type="evidence" value="ECO:0007669"/>
    <property type="project" value="TreeGrafter"/>
</dbReference>
<dbReference type="PROSITE" id="PS01187">
    <property type="entry name" value="EGF_CA"/>
    <property type="match status" value="1"/>
</dbReference>
<dbReference type="GO" id="GO:0007166">
    <property type="term" value="P:cell surface receptor signaling pathway"/>
    <property type="evidence" value="ECO:0007669"/>
    <property type="project" value="InterPro"/>
</dbReference>
<evidence type="ECO:0000256" key="8">
    <source>
        <dbReference type="ARBA" id="ARBA00023157"/>
    </source>
</evidence>
<dbReference type="SUPFAM" id="SSF56112">
    <property type="entry name" value="Protein kinase-like (PK-like)"/>
    <property type="match status" value="1"/>
</dbReference>
<evidence type="ECO:0000313" key="15">
    <source>
        <dbReference type="Proteomes" id="UP000541444"/>
    </source>
</evidence>
<keyword evidence="6" id="KW-0547">Nucleotide-binding</keyword>
<evidence type="ECO:0000256" key="7">
    <source>
        <dbReference type="ARBA" id="ARBA00022840"/>
    </source>
</evidence>
<reference evidence="14 15" key="1">
    <citation type="journal article" date="2020" name="IScience">
        <title>Genome Sequencing of the Endangered Kingdonia uniflora (Circaeasteraceae, Ranunculales) Reveals Potential Mechanisms of Evolutionary Specialization.</title>
        <authorList>
            <person name="Sun Y."/>
            <person name="Deng T."/>
            <person name="Zhang A."/>
            <person name="Moore M.J."/>
            <person name="Landis J.B."/>
            <person name="Lin N."/>
            <person name="Zhang H."/>
            <person name="Zhang X."/>
            <person name="Huang J."/>
            <person name="Zhang X."/>
            <person name="Sun H."/>
            <person name="Wang H."/>
        </authorList>
    </citation>
    <scope>NUCLEOTIDE SEQUENCE [LARGE SCALE GENOMIC DNA]</scope>
    <source>
        <strain evidence="14">TB1705</strain>
        <tissue evidence="14">Leaf</tissue>
    </source>
</reference>
<keyword evidence="3 10" id="KW-0245">EGF-like domain</keyword>
<dbReference type="InterPro" id="IPR049883">
    <property type="entry name" value="NOTCH1_EGF-like"/>
</dbReference>
<dbReference type="SMART" id="SM00179">
    <property type="entry name" value="EGF_CA"/>
    <property type="match status" value="1"/>
</dbReference>
<dbReference type="GO" id="GO:0030247">
    <property type="term" value="F:polysaccharide binding"/>
    <property type="evidence" value="ECO:0007669"/>
    <property type="project" value="InterPro"/>
</dbReference>
<comment type="caution">
    <text evidence="10">Lacks conserved residue(s) required for the propagation of feature annotation.</text>
</comment>
<dbReference type="PROSITE" id="PS50026">
    <property type="entry name" value="EGF_3"/>
    <property type="match status" value="1"/>
</dbReference>
<evidence type="ECO:0000259" key="12">
    <source>
        <dbReference type="PROSITE" id="PS50011"/>
    </source>
</evidence>
<dbReference type="InterPro" id="IPR018097">
    <property type="entry name" value="EGF_Ca-bd_CS"/>
</dbReference>
<dbReference type="InterPro" id="IPR008271">
    <property type="entry name" value="Ser/Thr_kinase_AS"/>
</dbReference>